<keyword evidence="1" id="KW-0732">Signal</keyword>
<keyword evidence="3" id="KW-1185">Reference proteome</keyword>
<evidence type="ECO:0000313" key="3">
    <source>
        <dbReference type="Proteomes" id="UP001203880"/>
    </source>
</evidence>
<dbReference type="RefSeq" id="WP_249712263.1">
    <property type="nucleotide sequence ID" value="NZ_JAMFMB010000028.1"/>
</dbReference>
<sequence>MRFSYIIFLLSLASPSQAEYAQRLLLEDVASTHVNHGCADPGHTDFKLLAPYWYKGKDGKVWTVPAGYVVNGGSIPQAAWSIIGGPWSGKFRNATVIHDYLACERISTSDYVHRLFLEGMIESGVPKVKAWVMYKAVLVGGSDWSDVPGYVPQEPRPVESGSLEKLQEFLENNDVSLEELEALELDEL</sequence>
<dbReference type="EMBL" id="JAMFMB010000028">
    <property type="protein sequence ID" value="MCL6285456.1"/>
    <property type="molecule type" value="Genomic_DNA"/>
</dbReference>
<proteinExistence type="predicted"/>
<reference evidence="2" key="1">
    <citation type="submission" date="2022-05" db="EMBL/GenBank/DDBJ databases">
        <authorList>
            <person name="Park J.-S."/>
        </authorList>
    </citation>
    <scope>NUCLEOTIDE SEQUENCE</scope>
    <source>
        <strain evidence="2">2012CJ41-6</strain>
    </source>
</reference>
<evidence type="ECO:0000313" key="2">
    <source>
        <dbReference type="EMBL" id="MCL6285456.1"/>
    </source>
</evidence>
<accession>A0ABT0Q6E0</accession>
<protein>
    <submittedName>
        <fullName evidence="2">DUF1353 domain-containing protein</fullName>
    </submittedName>
</protein>
<dbReference type="Proteomes" id="UP001203880">
    <property type="component" value="Unassembled WGS sequence"/>
</dbReference>
<name>A0ABT0Q6E0_9RHOB</name>
<feature type="signal peptide" evidence="1">
    <location>
        <begin position="1"/>
        <end position="18"/>
    </location>
</feature>
<gene>
    <name evidence="2" type="ORF">M3P21_18155</name>
</gene>
<organism evidence="2 3">
    <name type="scientific">Ruegeria spongiae</name>
    <dbReference type="NCBI Taxonomy" id="2942209"/>
    <lineage>
        <taxon>Bacteria</taxon>
        <taxon>Pseudomonadati</taxon>
        <taxon>Pseudomonadota</taxon>
        <taxon>Alphaproteobacteria</taxon>
        <taxon>Rhodobacterales</taxon>
        <taxon>Roseobacteraceae</taxon>
        <taxon>Ruegeria</taxon>
    </lineage>
</organism>
<feature type="chain" id="PRO_5045759228" evidence="1">
    <location>
        <begin position="19"/>
        <end position="188"/>
    </location>
</feature>
<evidence type="ECO:0000256" key="1">
    <source>
        <dbReference type="SAM" id="SignalP"/>
    </source>
</evidence>
<dbReference type="InterPro" id="IPR010767">
    <property type="entry name" value="Phage_CGC-2007_Cje0229"/>
</dbReference>
<comment type="caution">
    <text evidence="2">The sequence shown here is derived from an EMBL/GenBank/DDBJ whole genome shotgun (WGS) entry which is preliminary data.</text>
</comment>
<dbReference type="Pfam" id="PF07087">
    <property type="entry name" value="DUF1353"/>
    <property type="match status" value="1"/>
</dbReference>